<keyword evidence="5" id="KW-1185">Reference proteome</keyword>
<sequence>MPAIPADSLIVVTGITGYVASHVGLAALQAGYRVRGTVRSLGRVEEVKEGYSKYGADVSKLEFVELDDLESEAQFANAIRGADGVAHVALPGSVPGDSDEIPKQAVNSTIAILHAASKEPSVKRVVFTSSSVAVISPPGFKEQPLTDKDWNDAAQQKWEIATEKDKEKPSWGMLRYAVTKVLSEKAAWKWMEENKPTFDIVTILPNANFGPVLWGSARSTAGWIQATAHGDGTYTTNVPPQWYIDVRDDGRLHVLALSDPSLGGKRIWAAAGPFSWNSIIRTLHKEFPWLQLPPEVPGAQGEPDRQKIDNSVATKALGGWISLEQSVVDTAKTLGF</sequence>
<dbReference type="InterPro" id="IPR001509">
    <property type="entry name" value="Epimerase_deHydtase"/>
</dbReference>
<comment type="similarity">
    <text evidence="2">Belongs to the NAD(P)-dependent epimerase/dehydratase family. Dihydroflavonol-4-reductase subfamily.</text>
</comment>
<evidence type="ECO:0000313" key="5">
    <source>
        <dbReference type="Proteomes" id="UP000076761"/>
    </source>
</evidence>
<proteinExistence type="inferred from homology"/>
<dbReference type="Proteomes" id="UP000076761">
    <property type="component" value="Unassembled WGS sequence"/>
</dbReference>
<dbReference type="GO" id="GO:0016616">
    <property type="term" value="F:oxidoreductase activity, acting on the CH-OH group of donors, NAD or NADP as acceptor"/>
    <property type="evidence" value="ECO:0007669"/>
    <property type="project" value="TreeGrafter"/>
</dbReference>
<dbReference type="Gene3D" id="3.40.50.720">
    <property type="entry name" value="NAD(P)-binding Rossmann-like Domain"/>
    <property type="match status" value="1"/>
</dbReference>
<accession>A0A165U4H8</accession>
<dbReference type="AlphaFoldDB" id="A0A165U4H8"/>
<evidence type="ECO:0000259" key="3">
    <source>
        <dbReference type="Pfam" id="PF01370"/>
    </source>
</evidence>
<dbReference type="Pfam" id="PF01370">
    <property type="entry name" value="Epimerase"/>
    <property type="match status" value="1"/>
</dbReference>
<reference evidence="4 5" key="1">
    <citation type="journal article" date="2016" name="Mol. Biol. Evol.">
        <title>Comparative Genomics of Early-Diverging Mushroom-Forming Fungi Provides Insights into the Origins of Lignocellulose Decay Capabilities.</title>
        <authorList>
            <person name="Nagy L.G."/>
            <person name="Riley R."/>
            <person name="Tritt A."/>
            <person name="Adam C."/>
            <person name="Daum C."/>
            <person name="Floudas D."/>
            <person name="Sun H."/>
            <person name="Yadav J.S."/>
            <person name="Pangilinan J."/>
            <person name="Larsson K.H."/>
            <person name="Matsuura K."/>
            <person name="Barry K."/>
            <person name="Labutti K."/>
            <person name="Kuo R."/>
            <person name="Ohm R.A."/>
            <person name="Bhattacharya S.S."/>
            <person name="Shirouzu T."/>
            <person name="Yoshinaga Y."/>
            <person name="Martin F.M."/>
            <person name="Grigoriev I.V."/>
            <person name="Hibbett D.S."/>
        </authorList>
    </citation>
    <scope>NUCLEOTIDE SEQUENCE [LARGE SCALE GENOMIC DNA]</scope>
    <source>
        <strain evidence="4 5">HHB14362 ss-1</strain>
    </source>
</reference>
<dbReference type="OrthoDB" id="2735536at2759"/>
<evidence type="ECO:0000256" key="2">
    <source>
        <dbReference type="ARBA" id="ARBA00023445"/>
    </source>
</evidence>
<organism evidence="4 5">
    <name type="scientific">Neolentinus lepideus HHB14362 ss-1</name>
    <dbReference type="NCBI Taxonomy" id="1314782"/>
    <lineage>
        <taxon>Eukaryota</taxon>
        <taxon>Fungi</taxon>
        <taxon>Dikarya</taxon>
        <taxon>Basidiomycota</taxon>
        <taxon>Agaricomycotina</taxon>
        <taxon>Agaricomycetes</taxon>
        <taxon>Gloeophyllales</taxon>
        <taxon>Gloeophyllaceae</taxon>
        <taxon>Neolentinus</taxon>
    </lineage>
</organism>
<dbReference type="PANTHER" id="PTHR10366:SF562">
    <property type="entry name" value="ALDEHYDE REDUCTASE II (AFU_ORTHOLOGUE AFUA_1G11360)"/>
    <property type="match status" value="1"/>
</dbReference>
<dbReference type="InterPro" id="IPR036291">
    <property type="entry name" value="NAD(P)-bd_dom_sf"/>
</dbReference>
<dbReference type="EMBL" id="KV425561">
    <property type="protein sequence ID" value="KZT27632.1"/>
    <property type="molecule type" value="Genomic_DNA"/>
</dbReference>
<dbReference type="SUPFAM" id="SSF51735">
    <property type="entry name" value="NAD(P)-binding Rossmann-fold domains"/>
    <property type="match status" value="1"/>
</dbReference>
<dbReference type="InterPro" id="IPR050425">
    <property type="entry name" value="NAD(P)_dehydrat-like"/>
</dbReference>
<dbReference type="InParanoid" id="A0A165U4H8"/>
<gene>
    <name evidence="4" type="ORF">NEOLEDRAFT_1060256</name>
</gene>
<protein>
    <submittedName>
        <fullName evidence="4">NAD(P)-binding protein</fullName>
    </submittedName>
</protein>
<keyword evidence="1" id="KW-0560">Oxidoreductase</keyword>
<dbReference type="STRING" id="1314782.A0A165U4H8"/>
<evidence type="ECO:0000256" key="1">
    <source>
        <dbReference type="ARBA" id="ARBA00023002"/>
    </source>
</evidence>
<name>A0A165U4H8_9AGAM</name>
<evidence type="ECO:0000313" key="4">
    <source>
        <dbReference type="EMBL" id="KZT27632.1"/>
    </source>
</evidence>
<dbReference type="PANTHER" id="PTHR10366">
    <property type="entry name" value="NAD DEPENDENT EPIMERASE/DEHYDRATASE"/>
    <property type="match status" value="1"/>
</dbReference>
<feature type="domain" description="NAD-dependent epimerase/dehydratase" evidence="3">
    <location>
        <begin position="10"/>
        <end position="262"/>
    </location>
</feature>